<dbReference type="PANTHER" id="PTHR43084">
    <property type="entry name" value="PERSULFIDE DIOXYGENASE ETHE1"/>
    <property type="match status" value="1"/>
</dbReference>
<dbReference type="InterPro" id="IPR036866">
    <property type="entry name" value="RibonucZ/Hydroxyglut_hydro"/>
</dbReference>
<keyword evidence="4" id="KW-1185">Reference proteome</keyword>
<dbReference type="GO" id="GO:0006749">
    <property type="term" value="P:glutathione metabolic process"/>
    <property type="evidence" value="ECO:0007669"/>
    <property type="project" value="InterPro"/>
</dbReference>
<dbReference type="InterPro" id="IPR044528">
    <property type="entry name" value="POD-like_MBL-fold"/>
</dbReference>
<dbReference type="InterPro" id="IPR001763">
    <property type="entry name" value="Rhodanese-like_dom"/>
</dbReference>
<dbReference type="InterPro" id="IPR051682">
    <property type="entry name" value="Mito_Persulfide_Diox"/>
</dbReference>
<dbReference type="GO" id="GO:0050313">
    <property type="term" value="F:sulfur dioxygenase activity"/>
    <property type="evidence" value="ECO:0007669"/>
    <property type="project" value="InterPro"/>
</dbReference>
<dbReference type="SUPFAM" id="SSF52821">
    <property type="entry name" value="Rhodanese/Cell cycle control phosphatase"/>
    <property type="match status" value="2"/>
</dbReference>
<evidence type="ECO:0000313" key="4">
    <source>
        <dbReference type="Proteomes" id="UP000001918"/>
    </source>
</evidence>
<evidence type="ECO:0000259" key="2">
    <source>
        <dbReference type="PROSITE" id="PS50206"/>
    </source>
</evidence>
<dbReference type="PANTHER" id="PTHR43084:SF1">
    <property type="entry name" value="PERSULFIDE DIOXYGENASE ETHE1, MITOCHONDRIAL"/>
    <property type="match status" value="1"/>
</dbReference>
<gene>
    <name evidence="3" type="ordered locus">Tcur_2038</name>
</gene>
<dbReference type="GO" id="GO:0046872">
    <property type="term" value="F:metal ion binding"/>
    <property type="evidence" value="ECO:0007669"/>
    <property type="project" value="UniProtKB-KW"/>
</dbReference>
<name>D1AEN0_THECD</name>
<dbReference type="OrthoDB" id="3196337at2"/>
<dbReference type="CDD" id="cd00158">
    <property type="entry name" value="RHOD"/>
    <property type="match status" value="2"/>
</dbReference>
<dbReference type="RefSeq" id="WP_012852389.1">
    <property type="nucleotide sequence ID" value="NC_013510.1"/>
</dbReference>
<dbReference type="STRING" id="471852.Tcur_2038"/>
<keyword evidence="1" id="KW-0479">Metal-binding</keyword>
<feature type="domain" description="Rhodanese" evidence="2">
    <location>
        <begin position="259"/>
        <end position="354"/>
    </location>
</feature>
<dbReference type="AlphaFoldDB" id="D1AEN0"/>
<dbReference type="SMART" id="SM00849">
    <property type="entry name" value="Lactamase_B"/>
    <property type="match status" value="1"/>
</dbReference>
<dbReference type="eggNOG" id="COG0491">
    <property type="taxonomic scope" value="Bacteria"/>
</dbReference>
<dbReference type="Pfam" id="PF00581">
    <property type="entry name" value="Rhodanese"/>
    <property type="match status" value="1"/>
</dbReference>
<organism evidence="3 4">
    <name type="scientific">Thermomonospora curvata (strain ATCC 19995 / DSM 43183 / JCM 3096 / KCTC 9072 / NBRC 15933 / NCIMB 10081 / Henssen B9)</name>
    <dbReference type="NCBI Taxonomy" id="471852"/>
    <lineage>
        <taxon>Bacteria</taxon>
        <taxon>Bacillati</taxon>
        <taxon>Actinomycetota</taxon>
        <taxon>Actinomycetes</taxon>
        <taxon>Streptosporangiales</taxon>
        <taxon>Thermomonosporaceae</taxon>
        <taxon>Thermomonospora</taxon>
    </lineage>
</organism>
<dbReference type="Proteomes" id="UP000001918">
    <property type="component" value="Chromosome"/>
</dbReference>
<proteinExistence type="predicted"/>
<reference evidence="3 4" key="1">
    <citation type="journal article" date="2011" name="Stand. Genomic Sci.">
        <title>Complete genome sequence of Thermomonospora curvata type strain (B9).</title>
        <authorList>
            <person name="Chertkov O."/>
            <person name="Sikorski J."/>
            <person name="Nolan M."/>
            <person name="Lapidus A."/>
            <person name="Lucas S."/>
            <person name="Del Rio T.G."/>
            <person name="Tice H."/>
            <person name="Cheng J.F."/>
            <person name="Goodwin L."/>
            <person name="Pitluck S."/>
            <person name="Liolios K."/>
            <person name="Ivanova N."/>
            <person name="Mavromatis K."/>
            <person name="Mikhailova N."/>
            <person name="Ovchinnikova G."/>
            <person name="Pati A."/>
            <person name="Chen A."/>
            <person name="Palaniappan K."/>
            <person name="Djao O.D."/>
            <person name="Land M."/>
            <person name="Hauser L."/>
            <person name="Chang Y.J."/>
            <person name="Jeffries C.D."/>
            <person name="Brettin T."/>
            <person name="Han C."/>
            <person name="Detter J.C."/>
            <person name="Rohde M."/>
            <person name="Goker M."/>
            <person name="Woyke T."/>
            <person name="Bristow J."/>
            <person name="Eisen J.A."/>
            <person name="Markowitz V."/>
            <person name="Hugenholtz P."/>
            <person name="Klenk H.P."/>
            <person name="Kyrpides N.C."/>
        </authorList>
    </citation>
    <scope>NUCLEOTIDE SEQUENCE [LARGE SCALE GENOMIC DNA]</scope>
    <source>
        <strain evidence="4">ATCC 19995 / DSM 43183 / JCM 3096 / KCTC 9072 / NBRC 15933 / NCIMB 10081 / Henssen B9</strain>
    </source>
</reference>
<feature type="domain" description="Rhodanese" evidence="2">
    <location>
        <begin position="358"/>
        <end position="448"/>
    </location>
</feature>
<dbReference type="SUPFAM" id="SSF56281">
    <property type="entry name" value="Metallo-hydrolase/oxidoreductase"/>
    <property type="match status" value="1"/>
</dbReference>
<dbReference type="HOGENOM" id="CLU_030571_7_1_11"/>
<dbReference type="CDD" id="cd07724">
    <property type="entry name" value="POD-like_MBL-fold"/>
    <property type="match status" value="1"/>
</dbReference>
<dbReference type="GO" id="GO:0070813">
    <property type="term" value="P:hydrogen sulfide metabolic process"/>
    <property type="evidence" value="ECO:0007669"/>
    <property type="project" value="TreeGrafter"/>
</dbReference>
<evidence type="ECO:0000256" key="1">
    <source>
        <dbReference type="ARBA" id="ARBA00022723"/>
    </source>
</evidence>
<dbReference type="SMART" id="SM00450">
    <property type="entry name" value="RHOD"/>
    <property type="match status" value="2"/>
</dbReference>
<dbReference type="KEGG" id="tcu:Tcur_2038"/>
<protein>
    <submittedName>
        <fullName evidence="3">Beta-lactamase domain protein</fullName>
    </submittedName>
</protein>
<sequence length="451" mass="47395">MEVLSFRTPGLGDSTHLLIHEGIGVLVDPQRDIDRFLEAAAERDVTLRFVADTHLHNDYLSGAAQAAARTGAELVLPAGAAPAYPCTPAFHMEDLKAEGGLVLRPLHTPGHTPEHTSYLVLVEGEPVAVCSGGSLLVAAAGRPDLLGPERAGTLARLQYRSLHRLAGLPRNVLLLPTHGEGSLCTSGGAGRYVSTIGEEVDSNPLLALASAEEFTERMLARPLPIPAFYRHMGPANLRGAPPMPPLEVPALQAADLAGLPPEVQVVDMRPRRAMAAGFVPGSTGIELGEDFGLWAGWLLPHGAPIVLIAEPGQDVAEAVTQLARIGFDRVRGVVTDLTGSRTARFEIAGLRLFAALARLPGAQVLDVRTPAEREEVALPGAIWRFLPDLVEQGVPEDLDPARPVLVACASGRRSTIAATVLHRAGFAPVVLSGAGVTELAALAALPGSGRR</sequence>
<dbReference type="InterPro" id="IPR036873">
    <property type="entry name" value="Rhodanese-like_dom_sf"/>
</dbReference>
<accession>D1AEN0</accession>
<dbReference type="Gene3D" id="3.60.15.10">
    <property type="entry name" value="Ribonuclease Z/Hydroxyacylglutathione hydrolase-like"/>
    <property type="match status" value="1"/>
</dbReference>
<dbReference type="EMBL" id="CP001738">
    <property type="protein sequence ID" value="ACY97605.1"/>
    <property type="molecule type" value="Genomic_DNA"/>
</dbReference>
<dbReference type="PROSITE" id="PS50206">
    <property type="entry name" value="RHODANESE_3"/>
    <property type="match status" value="2"/>
</dbReference>
<evidence type="ECO:0000313" key="3">
    <source>
        <dbReference type="EMBL" id="ACY97605.1"/>
    </source>
</evidence>
<dbReference type="eggNOG" id="COG0607">
    <property type="taxonomic scope" value="Bacteria"/>
</dbReference>
<dbReference type="Gene3D" id="3.40.250.10">
    <property type="entry name" value="Rhodanese-like domain"/>
    <property type="match status" value="2"/>
</dbReference>
<dbReference type="InterPro" id="IPR001279">
    <property type="entry name" value="Metallo-B-lactamas"/>
</dbReference>